<dbReference type="AlphaFoldDB" id="A0ABD2C9N5"/>
<feature type="transmembrane region" description="Helical" evidence="1">
    <location>
        <begin position="31"/>
        <end position="50"/>
    </location>
</feature>
<keyword evidence="1" id="KW-0472">Membrane</keyword>
<organism evidence="2 3">
    <name type="scientific">Vespula maculifrons</name>
    <name type="common">Eastern yellow jacket</name>
    <name type="synonym">Wasp</name>
    <dbReference type="NCBI Taxonomy" id="7453"/>
    <lineage>
        <taxon>Eukaryota</taxon>
        <taxon>Metazoa</taxon>
        <taxon>Ecdysozoa</taxon>
        <taxon>Arthropoda</taxon>
        <taxon>Hexapoda</taxon>
        <taxon>Insecta</taxon>
        <taxon>Pterygota</taxon>
        <taxon>Neoptera</taxon>
        <taxon>Endopterygota</taxon>
        <taxon>Hymenoptera</taxon>
        <taxon>Apocrita</taxon>
        <taxon>Aculeata</taxon>
        <taxon>Vespoidea</taxon>
        <taxon>Vespidae</taxon>
        <taxon>Vespinae</taxon>
        <taxon>Vespula</taxon>
    </lineage>
</organism>
<dbReference type="Proteomes" id="UP001607303">
    <property type="component" value="Unassembled WGS sequence"/>
</dbReference>
<name>A0ABD2C9N5_VESMC</name>
<comment type="caution">
    <text evidence="2">The sequence shown here is derived from an EMBL/GenBank/DDBJ whole genome shotgun (WGS) entry which is preliminary data.</text>
</comment>
<protein>
    <submittedName>
        <fullName evidence="2">Uncharacterized protein</fullName>
    </submittedName>
</protein>
<evidence type="ECO:0000313" key="3">
    <source>
        <dbReference type="Proteomes" id="UP001607303"/>
    </source>
</evidence>
<keyword evidence="1" id="KW-1133">Transmembrane helix</keyword>
<keyword evidence="1" id="KW-0812">Transmembrane</keyword>
<proteinExistence type="predicted"/>
<reference evidence="2 3" key="1">
    <citation type="journal article" date="2024" name="Ann. Entomol. Soc. Am.">
        <title>Genomic analyses of the southern and eastern yellowjacket wasps (Hymenoptera: Vespidae) reveal evolutionary signatures of social life.</title>
        <authorList>
            <person name="Catto M.A."/>
            <person name="Caine P.B."/>
            <person name="Orr S.E."/>
            <person name="Hunt B.G."/>
            <person name="Goodisman M.A.D."/>
        </authorList>
    </citation>
    <scope>NUCLEOTIDE SEQUENCE [LARGE SCALE GENOMIC DNA]</scope>
    <source>
        <strain evidence="2">232</strain>
        <tissue evidence="2">Head and thorax</tissue>
    </source>
</reference>
<keyword evidence="3" id="KW-1185">Reference proteome</keyword>
<gene>
    <name evidence="2" type="ORF">V1477_009395</name>
</gene>
<evidence type="ECO:0000313" key="2">
    <source>
        <dbReference type="EMBL" id="KAL2741766.1"/>
    </source>
</evidence>
<accession>A0ABD2C9N5</accession>
<sequence>MVRQSSTSCRSGDTRRGLACFKIRAIKYRKFVGDYILFVIITFIVNSITLRGHYLKINLCSSVHRVSRYLSDKKGTKIEGDEKNKMMKKHKL</sequence>
<dbReference type="EMBL" id="JAYRBN010000058">
    <property type="protein sequence ID" value="KAL2741766.1"/>
    <property type="molecule type" value="Genomic_DNA"/>
</dbReference>
<evidence type="ECO:0000256" key="1">
    <source>
        <dbReference type="SAM" id="Phobius"/>
    </source>
</evidence>